<feature type="transmembrane region" description="Helical" evidence="1">
    <location>
        <begin position="136"/>
        <end position="152"/>
    </location>
</feature>
<dbReference type="PANTHER" id="PTHR42736">
    <property type="entry name" value="PROTEIN-GLUTAMINE GAMMA-GLUTAMYLTRANSFERASE"/>
    <property type="match status" value="1"/>
</dbReference>
<feature type="transmembrane region" description="Helical" evidence="1">
    <location>
        <begin position="173"/>
        <end position="191"/>
    </location>
</feature>
<name>A0A1C3H7B8_9GAMM</name>
<organism evidence="3 4">
    <name type="scientific">Cardiobacterium hominis</name>
    <dbReference type="NCBI Taxonomy" id="2718"/>
    <lineage>
        <taxon>Bacteria</taxon>
        <taxon>Pseudomonadati</taxon>
        <taxon>Pseudomonadota</taxon>
        <taxon>Gammaproteobacteria</taxon>
        <taxon>Cardiobacteriales</taxon>
        <taxon>Cardiobacteriaceae</taxon>
        <taxon>Cardiobacterium</taxon>
    </lineage>
</organism>
<dbReference type="AlphaFoldDB" id="A0A1C3H7B8"/>
<dbReference type="PANTHER" id="PTHR42736:SF1">
    <property type="entry name" value="PROTEIN-GLUTAMINE GAMMA-GLUTAMYLTRANSFERASE"/>
    <property type="match status" value="1"/>
</dbReference>
<dbReference type="Gene3D" id="3.10.620.30">
    <property type="match status" value="1"/>
</dbReference>
<feature type="transmembrane region" description="Helical" evidence="1">
    <location>
        <begin position="22"/>
        <end position="51"/>
    </location>
</feature>
<keyword evidence="3" id="KW-0645">Protease</keyword>
<dbReference type="InterPro" id="IPR038765">
    <property type="entry name" value="Papain-like_cys_pep_sf"/>
</dbReference>
<protein>
    <submittedName>
        <fullName evidence="3">FIG001454: Transglutaminase-like enzymes, putative cysteine proteases</fullName>
    </submittedName>
</protein>
<evidence type="ECO:0000313" key="3">
    <source>
        <dbReference type="EMBL" id="SAM72360.1"/>
    </source>
</evidence>
<gene>
    <name evidence="3" type="ORF">CHUV0807_2459</name>
</gene>
<dbReference type="GO" id="GO:0006508">
    <property type="term" value="P:proteolysis"/>
    <property type="evidence" value="ECO:0007669"/>
    <property type="project" value="UniProtKB-KW"/>
</dbReference>
<dbReference type="SMART" id="SM00460">
    <property type="entry name" value="TGc"/>
    <property type="match status" value="1"/>
</dbReference>
<evidence type="ECO:0000313" key="4">
    <source>
        <dbReference type="Proteomes" id="UP000190837"/>
    </source>
</evidence>
<dbReference type="InterPro" id="IPR002931">
    <property type="entry name" value="Transglutaminase-like"/>
</dbReference>
<dbReference type="InterPro" id="IPR052901">
    <property type="entry name" value="Bact_TGase-like"/>
</dbReference>
<keyword evidence="1" id="KW-0472">Membrane</keyword>
<dbReference type="GO" id="GO:0008233">
    <property type="term" value="F:peptidase activity"/>
    <property type="evidence" value="ECO:0007669"/>
    <property type="project" value="UniProtKB-KW"/>
</dbReference>
<dbReference type="SUPFAM" id="SSF54001">
    <property type="entry name" value="Cysteine proteinases"/>
    <property type="match status" value="1"/>
</dbReference>
<feature type="transmembrane region" description="Helical" evidence="1">
    <location>
        <begin position="113"/>
        <end position="130"/>
    </location>
</feature>
<dbReference type="Pfam" id="PF01841">
    <property type="entry name" value="Transglut_core"/>
    <property type="match status" value="1"/>
</dbReference>
<dbReference type="Proteomes" id="UP000190837">
    <property type="component" value="Unassembled WGS sequence"/>
</dbReference>
<keyword evidence="3" id="KW-0378">Hydrolase</keyword>
<dbReference type="EMBL" id="FKLO01000082">
    <property type="protein sequence ID" value="SAM72360.1"/>
    <property type="molecule type" value="Genomic_DNA"/>
</dbReference>
<evidence type="ECO:0000259" key="2">
    <source>
        <dbReference type="SMART" id="SM00460"/>
    </source>
</evidence>
<proteinExistence type="predicted"/>
<dbReference type="Pfam" id="PF11992">
    <property type="entry name" value="TgpA_N"/>
    <property type="match status" value="1"/>
</dbReference>
<dbReference type="RefSeq" id="WP_079542262.1">
    <property type="nucleotide sequence ID" value="NZ_FKLO01000082.1"/>
</dbReference>
<dbReference type="InterPro" id="IPR021878">
    <property type="entry name" value="TgpA_N"/>
</dbReference>
<feature type="transmembrane region" description="Helical" evidence="1">
    <location>
        <begin position="557"/>
        <end position="581"/>
    </location>
</feature>
<reference evidence="4" key="1">
    <citation type="submission" date="2016-04" db="EMBL/GenBank/DDBJ databases">
        <authorList>
            <person name="Tagini F."/>
        </authorList>
    </citation>
    <scope>NUCLEOTIDE SEQUENCE [LARGE SCALE GENOMIC DNA]</scope>
    <source>
        <strain evidence="4">CHUV0807</strain>
    </source>
</reference>
<sequence length="665" mass="75026">MIRWVSAQAYQDRLEPREWRRITATFTLVALPLFFFLPSLLAVLLAVALALKFVAIARTDERLAITAALGLMLIGGMAIYGQLRTLGLTLSFVALLVTMSVCKLLESRNRRDVHVLFLLETLLMLAFLMFSQSILIFLYLLFALAISVHGLVRFEQLGRARVQFARWRDMLRLLLIALPFAAAMFFLFPRIQPLWGMPQQGKGAVTGLPDEMSMDDLSSLAQSNEIAFRVRFADDKVPDSRKLYWRGPVLWHFDGKQWLQRRGDLFRGPAPYTYQKDSVVHYELTPVKAGLKWLPALDLPLQLPPDTPLGSAFQIAMPQTARGVVANRFSLASALDFRTDDELSRRDREDALQLPPGLTIPQTQGLAQRLLQENGNSARGFAEGFLKRLREEEFYYSLEPPPGAGNPETFLFRDRIGFCEHYTNAMVLAARSIGIPARVVIGYQGGARNPLNGDWVVREESAHAWAELWLDGEGWVRFDPTAAVAPNRILQGQLSGGVLTAGEDSRAFSTRIAENLGAVAWLRNAMDATQAFWQDWVIDLDRDQQNSLLQNLGLQTFGSAALIFVLLILLGVGSALLYWLWTRRPRSDDDAVARALRRKLAAWEKRGYSKATAESVAVFFRRIAKEVEEKQADRLNEAAARYEALRYREDDNASQLLSLLKRIRL</sequence>
<feature type="transmembrane region" description="Helical" evidence="1">
    <location>
        <begin position="86"/>
        <end position="106"/>
    </location>
</feature>
<feature type="transmembrane region" description="Helical" evidence="1">
    <location>
        <begin position="63"/>
        <end position="80"/>
    </location>
</feature>
<keyword evidence="1" id="KW-1133">Transmembrane helix</keyword>
<accession>A0A1C3H7B8</accession>
<keyword evidence="1" id="KW-0812">Transmembrane</keyword>
<feature type="domain" description="Transglutaminase-like" evidence="2">
    <location>
        <begin position="411"/>
        <end position="482"/>
    </location>
</feature>
<evidence type="ECO:0000256" key="1">
    <source>
        <dbReference type="SAM" id="Phobius"/>
    </source>
</evidence>